<proteinExistence type="predicted"/>
<accession>A0A6C0LU54</accession>
<dbReference type="EMBL" id="MN740569">
    <property type="protein sequence ID" value="QHU34376.1"/>
    <property type="molecule type" value="Genomic_DNA"/>
</dbReference>
<protein>
    <submittedName>
        <fullName evidence="1">Uncharacterized protein</fullName>
    </submittedName>
</protein>
<dbReference type="AlphaFoldDB" id="A0A6C0LU54"/>
<reference evidence="1" key="1">
    <citation type="journal article" date="2020" name="Nature">
        <title>Giant virus diversity and host interactions through global metagenomics.</title>
        <authorList>
            <person name="Schulz F."/>
            <person name="Roux S."/>
            <person name="Paez-Espino D."/>
            <person name="Jungbluth S."/>
            <person name="Walsh D.A."/>
            <person name="Denef V.J."/>
            <person name="McMahon K.D."/>
            <person name="Konstantinidis K.T."/>
            <person name="Eloe-Fadrosh E.A."/>
            <person name="Kyrpides N.C."/>
            <person name="Woyke T."/>
        </authorList>
    </citation>
    <scope>NUCLEOTIDE SEQUENCE</scope>
    <source>
        <strain evidence="1">GVMAG-S-1016713-123</strain>
    </source>
</reference>
<organism evidence="1">
    <name type="scientific">viral metagenome</name>
    <dbReference type="NCBI Taxonomy" id="1070528"/>
    <lineage>
        <taxon>unclassified sequences</taxon>
        <taxon>metagenomes</taxon>
        <taxon>organismal metagenomes</taxon>
    </lineage>
</organism>
<evidence type="ECO:0000313" key="1">
    <source>
        <dbReference type="EMBL" id="QHU34376.1"/>
    </source>
</evidence>
<sequence length="31" mass="3826">MNKKQKMDKNEMDKNKKCVWWGTYFFIVIGN</sequence>
<name>A0A6C0LU54_9ZZZZ</name>